<proteinExistence type="predicted"/>
<evidence type="ECO:0008006" key="3">
    <source>
        <dbReference type="Google" id="ProtNLM"/>
    </source>
</evidence>
<dbReference type="EMBL" id="BMHV01000010">
    <property type="protein sequence ID" value="GGF63687.1"/>
    <property type="molecule type" value="Genomic_DNA"/>
</dbReference>
<name>A0A917C0A4_9PROT</name>
<reference evidence="1" key="1">
    <citation type="journal article" date="2014" name="Int. J. Syst. Evol. Microbiol.">
        <title>Complete genome sequence of Corynebacterium casei LMG S-19264T (=DSM 44701T), isolated from a smear-ripened cheese.</title>
        <authorList>
            <consortium name="US DOE Joint Genome Institute (JGI-PGF)"/>
            <person name="Walter F."/>
            <person name="Albersmeier A."/>
            <person name="Kalinowski J."/>
            <person name="Ruckert C."/>
        </authorList>
    </citation>
    <scope>NUCLEOTIDE SEQUENCE</scope>
    <source>
        <strain evidence="1">CGMCC 1.15254</strain>
    </source>
</reference>
<accession>A0A917C0A4</accession>
<keyword evidence="2" id="KW-1185">Reference proteome</keyword>
<evidence type="ECO:0000313" key="2">
    <source>
        <dbReference type="Proteomes" id="UP000632498"/>
    </source>
</evidence>
<reference evidence="1" key="2">
    <citation type="submission" date="2020-09" db="EMBL/GenBank/DDBJ databases">
        <authorList>
            <person name="Sun Q."/>
            <person name="Zhou Y."/>
        </authorList>
    </citation>
    <scope>NUCLEOTIDE SEQUENCE</scope>
    <source>
        <strain evidence="1">CGMCC 1.15254</strain>
    </source>
</reference>
<protein>
    <recommendedName>
        <fullName evidence="3">ATPase AAA-type core domain-containing protein</fullName>
    </recommendedName>
</protein>
<evidence type="ECO:0000313" key="1">
    <source>
        <dbReference type="EMBL" id="GGF63687.1"/>
    </source>
</evidence>
<dbReference type="Proteomes" id="UP000632498">
    <property type="component" value="Unassembled WGS sequence"/>
</dbReference>
<comment type="caution">
    <text evidence="1">The sequence shown here is derived from an EMBL/GenBank/DDBJ whole genome shotgun (WGS) entry which is preliminary data.</text>
</comment>
<organism evidence="1 2">
    <name type="scientific">Terasakiella brassicae</name>
    <dbReference type="NCBI Taxonomy" id="1634917"/>
    <lineage>
        <taxon>Bacteria</taxon>
        <taxon>Pseudomonadati</taxon>
        <taxon>Pseudomonadota</taxon>
        <taxon>Alphaproteobacteria</taxon>
        <taxon>Rhodospirillales</taxon>
        <taxon>Terasakiellaceae</taxon>
        <taxon>Terasakiella</taxon>
    </lineage>
</organism>
<dbReference type="RefSeq" id="WP_188663858.1">
    <property type="nucleotide sequence ID" value="NZ_BMHV01000010.1"/>
</dbReference>
<gene>
    <name evidence="1" type="ORF">GCM10011332_17110</name>
</gene>
<sequence>MSQRQLTFLSLLSQWEKSGNAQLIIATHSPTLLAYPNARIIEFTTAGLRDVEFEETEHYKITKTFLNNPQRYLKELME</sequence>
<dbReference type="AlphaFoldDB" id="A0A917C0A4"/>